<evidence type="ECO:0000256" key="8">
    <source>
        <dbReference type="ARBA" id="ARBA00023125"/>
    </source>
</evidence>
<keyword evidence="7 15" id="KW-0067">ATP-binding</keyword>
<evidence type="ECO:0000256" key="6">
    <source>
        <dbReference type="ARBA" id="ARBA00022806"/>
    </source>
</evidence>
<dbReference type="GO" id="GO:0005524">
    <property type="term" value="F:ATP binding"/>
    <property type="evidence" value="ECO:0007669"/>
    <property type="project" value="UniProtKB-KW"/>
</dbReference>
<evidence type="ECO:0000256" key="2">
    <source>
        <dbReference type="ARBA" id="ARBA00017846"/>
    </source>
</evidence>
<dbReference type="GO" id="GO:0006281">
    <property type="term" value="P:DNA repair"/>
    <property type="evidence" value="ECO:0007669"/>
    <property type="project" value="UniProtKB-UniRule"/>
</dbReference>
<comment type="catalytic activity">
    <reaction evidence="14 15">
        <text>ATP + H2O = ADP + phosphate + H(+)</text>
        <dbReference type="Rhea" id="RHEA:13065"/>
        <dbReference type="ChEBI" id="CHEBI:15377"/>
        <dbReference type="ChEBI" id="CHEBI:15378"/>
        <dbReference type="ChEBI" id="CHEBI:30616"/>
        <dbReference type="ChEBI" id="CHEBI:43474"/>
        <dbReference type="ChEBI" id="CHEBI:456216"/>
        <dbReference type="EC" id="5.6.2.4"/>
    </reaction>
</comment>
<dbReference type="InterPro" id="IPR033454">
    <property type="entry name" value="RecG_wedge"/>
</dbReference>
<dbReference type="PROSITE" id="PS51192">
    <property type="entry name" value="HELICASE_ATP_BIND_1"/>
    <property type="match status" value="1"/>
</dbReference>
<dbReference type="EC" id="5.6.2.4" evidence="13 15"/>
<dbReference type="SUPFAM" id="SSF52540">
    <property type="entry name" value="P-loop containing nucleoside triphosphate hydrolases"/>
    <property type="match status" value="2"/>
</dbReference>
<evidence type="ECO:0000256" key="7">
    <source>
        <dbReference type="ARBA" id="ARBA00022840"/>
    </source>
</evidence>
<dbReference type="EMBL" id="CVRQ01000017">
    <property type="protein sequence ID" value="CRL36385.1"/>
    <property type="molecule type" value="Genomic_DNA"/>
</dbReference>
<dbReference type="InterPro" id="IPR011545">
    <property type="entry name" value="DEAD/DEAH_box_helicase_dom"/>
</dbReference>
<evidence type="ECO:0000256" key="5">
    <source>
        <dbReference type="ARBA" id="ARBA00022801"/>
    </source>
</evidence>
<evidence type="ECO:0000256" key="14">
    <source>
        <dbReference type="ARBA" id="ARBA00048988"/>
    </source>
</evidence>
<evidence type="ECO:0000256" key="4">
    <source>
        <dbReference type="ARBA" id="ARBA00022763"/>
    </source>
</evidence>
<dbReference type="InterPro" id="IPR004609">
    <property type="entry name" value="ATP-dep_DNA_helicase_RecG"/>
</dbReference>
<dbReference type="Pfam" id="PF00271">
    <property type="entry name" value="Helicase_C"/>
    <property type="match status" value="1"/>
</dbReference>
<comment type="similarity">
    <text evidence="1 15">Belongs to the helicase family. RecG subfamily.</text>
</comment>
<dbReference type="SMART" id="SM00487">
    <property type="entry name" value="DEXDc"/>
    <property type="match status" value="1"/>
</dbReference>
<accession>A0A0M6WIE2</accession>
<evidence type="ECO:0000256" key="10">
    <source>
        <dbReference type="ARBA" id="ARBA00023204"/>
    </source>
</evidence>
<dbReference type="InterPro" id="IPR047112">
    <property type="entry name" value="RecG/Mfd"/>
</dbReference>
<reference evidence="19" key="1">
    <citation type="submission" date="2015-05" db="EMBL/GenBank/DDBJ databases">
        <authorList>
            <consortium name="Pathogen Informatics"/>
        </authorList>
    </citation>
    <scope>NUCLEOTIDE SEQUENCE [LARGE SCALE GENOMIC DNA]</scope>
    <source>
        <strain evidence="19">T1-815</strain>
    </source>
</reference>
<organism evidence="18 19">
    <name type="scientific">Agathobacter rectalis</name>
    <dbReference type="NCBI Taxonomy" id="39491"/>
    <lineage>
        <taxon>Bacteria</taxon>
        <taxon>Bacillati</taxon>
        <taxon>Bacillota</taxon>
        <taxon>Clostridia</taxon>
        <taxon>Lachnospirales</taxon>
        <taxon>Lachnospiraceae</taxon>
        <taxon>Agathobacter</taxon>
    </lineage>
</organism>
<evidence type="ECO:0000313" key="19">
    <source>
        <dbReference type="Proteomes" id="UP000049472"/>
    </source>
</evidence>
<keyword evidence="6 15" id="KW-0347">Helicase</keyword>
<proteinExistence type="inferred from homology"/>
<dbReference type="GO" id="GO:0006310">
    <property type="term" value="P:DNA recombination"/>
    <property type="evidence" value="ECO:0007669"/>
    <property type="project" value="UniProtKB-UniRule"/>
</dbReference>
<evidence type="ECO:0000313" key="18">
    <source>
        <dbReference type="EMBL" id="CRL36385.1"/>
    </source>
</evidence>
<evidence type="ECO:0000256" key="3">
    <source>
        <dbReference type="ARBA" id="ARBA00022741"/>
    </source>
</evidence>
<evidence type="ECO:0000256" key="1">
    <source>
        <dbReference type="ARBA" id="ARBA00007504"/>
    </source>
</evidence>
<keyword evidence="3 15" id="KW-0547">Nucleotide-binding</keyword>
<dbReference type="Pfam" id="PF17191">
    <property type="entry name" value="RecG_wedge"/>
    <property type="match status" value="1"/>
</dbReference>
<evidence type="ECO:0000259" key="16">
    <source>
        <dbReference type="PROSITE" id="PS51192"/>
    </source>
</evidence>
<comment type="function">
    <text evidence="15">Plays a critical role in recombination and DNA repair. Helps process Holliday junction intermediates to mature products by catalyzing branch migration. Has replication fork regression activity, unwinds stalled or blocked replication forks to make a HJ that can be resolved. Has a DNA unwinding activity characteristic of a DNA helicase with 3'-5' polarity.</text>
</comment>
<keyword evidence="4 15" id="KW-0227">DNA damage</keyword>
<dbReference type="Pfam" id="PF19833">
    <property type="entry name" value="RecG_dom3_C"/>
    <property type="match status" value="1"/>
</dbReference>
<keyword evidence="9 15" id="KW-0233">DNA recombination</keyword>
<dbReference type="NCBIfam" id="NF008165">
    <property type="entry name" value="PRK10917.1-3"/>
    <property type="match status" value="1"/>
</dbReference>
<evidence type="ECO:0000256" key="13">
    <source>
        <dbReference type="ARBA" id="ARBA00034808"/>
    </source>
</evidence>
<dbReference type="RefSeq" id="WP_055061607.1">
    <property type="nucleotide sequence ID" value="NZ_CVRQ01000017.1"/>
</dbReference>
<dbReference type="Gene3D" id="2.40.50.140">
    <property type="entry name" value="Nucleic acid-binding proteins"/>
    <property type="match status" value="1"/>
</dbReference>
<dbReference type="GO" id="GO:0003677">
    <property type="term" value="F:DNA binding"/>
    <property type="evidence" value="ECO:0007669"/>
    <property type="project" value="UniProtKB-KW"/>
</dbReference>
<evidence type="ECO:0000256" key="12">
    <source>
        <dbReference type="ARBA" id="ARBA00034617"/>
    </source>
</evidence>
<protein>
    <recommendedName>
        <fullName evidence="2 15">ATP-dependent DNA helicase RecG</fullName>
        <ecNumber evidence="13 15">5.6.2.4</ecNumber>
    </recommendedName>
</protein>
<dbReference type="NCBIfam" id="NF008168">
    <property type="entry name" value="PRK10917.2-2"/>
    <property type="match status" value="1"/>
</dbReference>
<dbReference type="Proteomes" id="UP000049472">
    <property type="component" value="Unassembled WGS sequence"/>
</dbReference>
<dbReference type="Gene3D" id="3.40.50.300">
    <property type="entry name" value="P-loop containing nucleotide triphosphate hydrolases"/>
    <property type="match status" value="2"/>
</dbReference>
<dbReference type="PANTHER" id="PTHR47964">
    <property type="entry name" value="ATP-DEPENDENT DNA HELICASE HOMOLOG RECG, CHLOROPLASTIC"/>
    <property type="match status" value="1"/>
</dbReference>
<comment type="catalytic activity">
    <reaction evidence="12 15">
        <text>Couples ATP hydrolysis with the unwinding of duplex DNA by translocating in the 3'-5' direction.</text>
        <dbReference type="EC" id="5.6.2.4"/>
    </reaction>
</comment>
<sequence length="688" mass="77586">MDIASPITSVKGIGEKTQKAFAKMGVYTVGDILLHFPRDYVKFPEITDIDELNNVNVSSTYAIHAVIKKAPVVKNTARMQITLQDIGSPGHMILLVWYRMPYLKAQLVQGRHLIFYGHIKPKGGRYVMEQPVVYEVQKYEAIRDTLQPVYSVTSGVTNNLIVKTIKETLSHDTLLSDYLPKDIRHRYGFCEYNYAMKQIHFPDDFDALVEARRRLVFDEFFLFIMGMRYQNKRQQKDKNEFEFTDDAFIDGLIEKLPYELTGAQKKTIDEIKQDIKSPYVMQRLIQGDVGSGKTIVAFLLMAWASKCGYQSAIMAPTEVLANQHYETFCSLVGQFGLDSPVVLLTGSMTAKQKREAYACLENEKNALIIGTHALIQEKADFSNLSLVITDEQHRFGVKQRESFSDKGRKPHILVMSATPIPRTLAIIIYGDMDISVINEVPAKRLPIKNCVVGTAFRPKAYSFIAEQVRAGHQAYVICPLVEETENSEGENVIDYAKVLKAALPKDITVDVLNGRMKSKAKDEVMQRFANNESQVLVSTTVVEVGVNVPNATVMMIENADRFGLAQLHQLRGRVGRGDAQSYCIFINSSNSKKSKKRLEILNKSNDGFFIASEDLKLRGPGDFFGIRQSGDLAFALADVYQDSDVLKEASEMVDEVLEADPALCTPENRILKKKMDEFAKEQLKRMNL</sequence>
<dbReference type="Pfam" id="PF00270">
    <property type="entry name" value="DEAD"/>
    <property type="match status" value="1"/>
</dbReference>
<keyword evidence="19" id="KW-1185">Reference proteome</keyword>
<dbReference type="InterPro" id="IPR001650">
    <property type="entry name" value="Helicase_C-like"/>
</dbReference>
<evidence type="ECO:0000256" key="15">
    <source>
        <dbReference type="RuleBase" id="RU363016"/>
    </source>
</evidence>
<evidence type="ECO:0000256" key="9">
    <source>
        <dbReference type="ARBA" id="ARBA00023172"/>
    </source>
</evidence>
<dbReference type="SMART" id="SM00490">
    <property type="entry name" value="HELICc"/>
    <property type="match status" value="1"/>
</dbReference>
<dbReference type="GO" id="GO:0043138">
    <property type="term" value="F:3'-5' DNA helicase activity"/>
    <property type="evidence" value="ECO:0007669"/>
    <property type="project" value="UniProtKB-EC"/>
</dbReference>
<dbReference type="InterPro" id="IPR012340">
    <property type="entry name" value="NA-bd_OB-fold"/>
</dbReference>
<keyword evidence="10 15" id="KW-0234">DNA repair</keyword>
<feature type="domain" description="Helicase ATP-binding" evidence="16">
    <location>
        <begin position="274"/>
        <end position="437"/>
    </location>
</feature>
<dbReference type="CDD" id="cd17992">
    <property type="entry name" value="DEXHc_RecG"/>
    <property type="match status" value="1"/>
</dbReference>
<dbReference type="NCBIfam" id="TIGR00643">
    <property type="entry name" value="recG"/>
    <property type="match status" value="1"/>
</dbReference>
<keyword evidence="11" id="KW-0413">Isomerase</keyword>
<dbReference type="InterPro" id="IPR027417">
    <property type="entry name" value="P-loop_NTPase"/>
</dbReference>
<dbReference type="PROSITE" id="PS51194">
    <property type="entry name" value="HELICASE_CTER"/>
    <property type="match status" value="1"/>
</dbReference>
<keyword evidence="8" id="KW-0238">DNA-binding</keyword>
<dbReference type="InterPro" id="IPR014001">
    <property type="entry name" value="Helicase_ATP-bd"/>
</dbReference>
<dbReference type="InterPro" id="IPR045562">
    <property type="entry name" value="RecG_dom3_C"/>
</dbReference>
<dbReference type="AlphaFoldDB" id="A0A0M6WIE2"/>
<name>A0A0M6WIE2_9FIRM</name>
<dbReference type="SUPFAM" id="SSF50249">
    <property type="entry name" value="Nucleic acid-binding proteins"/>
    <property type="match status" value="1"/>
</dbReference>
<feature type="domain" description="Helicase C-terminal" evidence="17">
    <location>
        <begin position="456"/>
        <end position="616"/>
    </location>
</feature>
<dbReference type="PANTHER" id="PTHR47964:SF1">
    <property type="entry name" value="ATP-DEPENDENT DNA HELICASE HOMOLOG RECG, CHLOROPLASTIC"/>
    <property type="match status" value="1"/>
</dbReference>
<keyword evidence="5 15" id="KW-0378">Hydrolase</keyword>
<evidence type="ECO:0000259" key="17">
    <source>
        <dbReference type="PROSITE" id="PS51194"/>
    </source>
</evidence>
<dbReference type="GO" id="GO:0016887">
    <property type="term" value="F:ATP hydrolysis activity"/>
    <property type="evidence" value="ECO:0007669"/>
    <property type="project" value="RHEA"/>
</dbReference>
<evidence type="ECO:0000256" key="11">
    <source>
        <dbReference type="ARBA" id="ARBA00023235"/>
    </source>
</evidence>
<gene>
    <name evidence="18" type="ORF">T1815_13211</name>
</gene>